<dbReference type="InterPro" id="IPR004195">
    <property type="entry name" value="Head_decoration_D"/>
</dbReference>
<name>A0A1X0WAY2_9GAMM</name>
<proteinExistence type="predicted"/>
<evidence type="ECO:0008006" key="3">
    <source>
        <dbReference type="Google" id="ProtNLM"/>
    </source>
</evidence>
<protein>
    <recommendedName>
        <fullName evidence="3">Head decoration protein</fullName>
    </recommendedName>
</protein>
<dbReference type="EMBL" id="MRWE01000038">
    <property type="protein sequence ID" value="ORJ23952.1"/>
    <property type="molecule type" value="Genomic_DNA"/>
</dbReference>
<gene>
    <name evidence="1" type="ORF">BS640_18805</name>
</gene>
<dbReference type="Proteomes" id="UP000192536">
    <property type="component" value="Unassembled WGS sequence"/>
</dbReference>
<dbReference type="Pfam" id="PF02924">
    <property type="entry name" value="HDPD"/>
    <property type="match status" value="1"/>
</dbReference>
<dbReference type="STRING" id="1646377.BS640_18805"/>
<comment type="caution">
    <text evidence="1">The sequence shown here is derived from an EMBL/GenBank/DDBJ whole genome shotgun (WGS) entry which is preliminary data.</text>
</comment>
<evidence type="ECO:0000313" key="2">
    <source>
        <dbReference type="Proteomes" id="UP000192536"/>
    </source>
</evidence>
<keyword evidence="2" id="KW-1185">Reference proteome</keyword>
<dbReference type="AlphaFoldDB" id="A0A1X0WAY2"/>
<evidence type="ECO:0000313" key="1">
    <source>
        <dbReference type="EMBL" id="ORJ23952.1"/>
    </source>
</evidence>
<organism evidence="1 2">
    <name type="scientific">Rouxiella badensis</name>
    <dbReference type="NCBI Taxonomy" id="1646377"/>
    <lineage>
        <taxon>Bacteria</taxon>
        <taxon>Pseudomonadati</taxon>
        <taxon>Pseudomonadota</taxon>
        <taxon>Gammaproteobacteria</taxon>
        <taxon>Enterobacterales</taxon>
        <taxon>Yersiniaceae</taxon>
        <taxon>Rouxiella</taxon>
    </lineage>
</organism>
<accession>A0A1X0WAY2</accession>
<sequence length="226" mass="22813">MSTTVNSLGQNQWGPGARSDAFIPDQLIASNSPLPVTDDITIASGQTLKRGAILGRQSLKSVAAVAASGNTGNGTLVVSLASAAEVGAYSLTATSATEFTLKDPNGNEVATVTAGTAYSGNQLVLTLTAGATAFVAGDVFTITVTAAAGTYVLSVRTATDGSQYPSAVLVDDADASAGAVVAGGYFQAAVNVNRITYDDSWTVDDLKAELRGKGIFLRDSLSATPV</sequence>
<reference evidence="1 2" key="1">
    <citation type="journal article" date="2017" name="Int. J. Syst. Evol. Microbiol.">
        <title>Rouxiella badensis sp. nov. and Rouxiella silvae sp. nov. isolated from peat bog soil in Germany and emendation of the genus description.</title>
        <authorList>
            <person name="Le Fleche-Mateos A."/>
            <person name="Kugler J.H."/>
            <person name="Hansen S.H."/>
            <person name="Syldatk C."/>
            <person name="Hausmann R."/>
            <person name="Lomprez F."/>
            <person name="Vandenbogaert M."/>
            <person name="Manuguerra J.C."/>
            <person name="Grimont P.A."/>
        </authorList>
    </citation>
    <scope>NUCLEOTIDE SEQUENCE [LARGE SCALE GENOMIC DNA]</scope>
    <source>
        <strain evidence="1 2">DSM 100043</strain>
    </source>
</reference>
<dbReference type="RefSeq" id="WP_084913111.1">
    <property type="nucleotide sequence ID" value="NZ_MRWE01000038.1"/>
</dbReference>